<evidence type="ECO:0000313" key="2">
    <source>
        <dbReference type="Proteomes" id="UP001183006"/>
    </source>
</evidence>
<name>A0AA51UID6_9EURY</name>
<dbReference type="InterPro" id="IPR006917">
    <property type="entry name" value="SOUL_heme-bd"/>
</dbReference>
<dbReference type="AlphaFoldDB" id="A0AA51UID6"/>
<dbReference type="PANTHER" id="PTHR11220:SF1">
    <property type="entry name" value="HEME-BINDING PROTEIN 2"/>
    <property type="match status" value="1"/>
</dbReference>
<dbReference type="Pfam" id="PF04832">
    <property type="entry name" value="SOUL"/>
    <property type="match status" value="1"/>
</dbReference>
<sequence>MTTKQIEYETLYELGNGVEVRQYGELTVVSAEANDSGAVFSALAAYISGNNKEKTKINMTSPVITFGEGSSVNMSFILPEDYDINNAPEPERDDIFIRVIPARKVAAITFSGYANDNAIEKNRVLLRSQVDTHGLVTKGDFFLMRYHPPWIPPSLMRNEVAIEVE</sequence>
<protein>
    <submittedName>
        <fullName evidence="1">Heme-binding protein</fullName>
    </submittedName>
</protein>
<dbReference type="GeneID" id="84228491"/>
<dbReference type="KEGG" id="mmav:RE476_00080"/>
<reference evidence="1" key="1">
    <citation type="submission" date="2023-08" db="EMBL/GenBank/DDBJ databases">
        <title>Methanolobus mangrovi sp. nov. and Methanolobus sediminis sp. nov, two novel methylotrophic methanogens isolated from mangrove sediments in China.</title>
        <authorList>
            <person name="Zhou J."/>
        </authorList>
    </citation>
    <scope>NUCLEOTIDE SEQUENCE</scope>
    <source>
        <strain evidence="1">FTZ2</strain>
    </source>
</reference>
<proteinExistence type="predicted"/>
<dbReference type="InterPro" id="IPR011256">
    <property type="entry name" value="Reg_factor_effector_dom_sf"/>
</dbReference>
<dbReference type="PANTHER" id="PTHR11220">
    <property type="entry name" value="HEME-BINDING PROTEIN-RELATED"/>
    <property type="match status" value="1"/>
</dbReference>
<gene>
    <name evidence="1" type="ORF">RE476_00080</name>
</gene>
<organism evidence="1 2">
    <name type="scientific">Methanolobus mangrovi</name>
    <dbReference type="NCBI Taxonomy" id="3072977"/>
    <lineage>
        <taxon>Archaea</taxon>
        <taxon>Methanobacteriati</taxon>
        <taxon>Methanobacteriota</taxon>
        <taxon>Stenosarchaea group</taxon>
        <taxon>Methanomicrobia</taxon>
        <taxon>Methanosarcinales</taxon>
        <taxon>Methanosarcinaceae</taxon>
        <taxon>Methanolobus</taxon>
    </lineage>
</organism>
<accession>A0AA51UID6</accession>
<dbReference type="RefSeq" id="WP_309308051.1">
    <property type="nucleotide sequence ID" value="NZ_CP133594.1"/>
</dbReference>
<dbReference type="Proteomes" id="UP001183006">
    <property type="component" value="Chromosome"/>
</dbReference>
<dbReference type="Gene3D" id="3.20.80.10">
    <property type="entry name" value="Regulatory factor, effector binding domain"/>
    <property type="match status" value="1"/>
</dbReference>
<evidence type="ECO:0000313" key="1">
    <source>
        <dbReference type="EMBL" id="WMW22256.1"/>
    </source>
</evidence>
<keyword evidence="2" id="KW-1185">Reference proteome</keyword>
<dbReference type="SUPFAM" id="SSF55136">
    <property type="entry name" value="Probable bacterial effector-binding domain"/>
    <property type="match status" value="1"/>
</dbReference>
<dbReference type="EMBL" id="CP133594">
    <property type="protein sequence ID" value="WMW22256.1"/>
    <property type="molecule type" value="Genomic_DNA"/>
</dbReference>